<name>A0ABR5AX80_BACBA</name>
<proteinExistence type="predicted"/>
<sequence>MLLFFTFFAGTCTANAEKVSMEDMEDVLIAQFHPQISQSIRSVYHVRLPQFENAHIVSIEKAALPEPSEEMKPGIEYEITLKVTVLNVPRNANSLLITLSNSQSSGEFVVKQVKKG</sequence>
<dbReference type="Proteomes" id="UP000031982">
    <property type="component" value="Unassembled WGS sequence"/>
</dbReference>
<comment type="caution">
    <text evidence="1">The sequence shown here is derived from an EMBL/GenBank/DDBJ whole genome shotgun (WGS) entry which is preliminary data.</text>
</comment>
<dbReference type="Pfam" id="PF13027">
    <property type="entry name" value="DUF3888"/>
    <property type="match status" value="1"/>
</dbReference>
<evidence type="ECO:0000313" key="1">
    <source>
        <dbReference type="EMBL" id="KIL79354.1"/>
    </source>
</evidence>
<evidence type="ECO:0000313" key="2">
    <source>
        <dbReference type="Proteomes" id="UP000031982"/>
    </source>
</evidence>
<keyword evidence="2" id="KW-1185">Reference proteome</keyword>
<protein>
    <submittedName>
        <fullName evidence="1">Uncharacterized protein</fullName>
    </submittedName>
</protein>
<organism evidence="1 2">
    <name type="scientific">Bacillus badius</name>
    <dbReference type="NCBI Taxonomy" id="1455"/>
    <lineage>
        <taxon>Bacteria</taxon>
        <taxon>Bacillati</taxon>
        <taxon>Bacillota</taxon>
        <taxon>Bacilli</taxon>
        <taxon>Bacillales</taxon>
        <taxon>Bacillaceae</taxon>
        <taxon>Pseudobacillus</taxon>
    </lineage>
</organism>
<dbReference type="EMBL" id="JXLP01000003">
    <property type="protein sequence ID" value="KIL79354.1"/>
    <property type="molecule type" value="Genomic_DNA"/>
</dbReference>
<gene>
    <name evidence="1" type="ORF">SD77_3220</name>
</gene>
<accession>A0ABR5AX80</accession>
<dbReference type="InterPro" id="IPR024984">
    <property type="entry name" value="DUF3888"/>
</dbReference>
<reference evidence="1 2" key="1">
    <citation type="submission" date="2015-01" db="EMBL/GenBank/DDBJ databases">
        <title>Genome Assembly of Bacillus badius MTCC 1458.</title>
        <authorList>
            <person name="Verma A."/>
            <person name="Khatri I."/>
            <person name="Mual P."/>
            <person name="Subramanian S."/>
            <person name="Krishnamurthi S."/>
        </authorList>
    </citation>
    <scope>NUCLEOTIDE SEQUENCE [LARGE SCALE GENOMIC DNA]</scope>
    <source>
        <strain evidence="1 2">MTCC 1458</strain>
    </source>
</reference>